<reference evidence="1 2" key="1">
    <citation type="submission" date="2020-04" db="EMBL/GenBank/DDBJ databases">
        <title>MicrobeNet Type strains.</title>
        <authorList>
            <person name="Nicholson A.C."/>
        </authorList>
    </citation>
    <scope>NUCLEOTIDE SEQUENCE [LARGE SCALE GENOMIC DNA]</scope>
    <source>
        <strain evidence="1 2">DSM 40738</strain>
    </source>
</reference>
<feature type="non-terminal residue" evidence="1">
    <location>
        <position position="113"/>
    </location>
</feature>
<dbReference type="Proteomes" id="UP000570003">
    <property type="component" value="Unassembled WGS sequence"/>
</dbReference>
<protein>
    <submittedName>
        <fullName evidence="1">Uncharacterized protein</fullName>
    </submittedName>
</protein>
<dbReference type="EMBL" id="JAAXOU010000152">
    <property type="protein sequence ID" value="NKY15242.1"/>
    <property type="molecule type" value="Genomic_DNA"/>
</dbReference>
<keyword evidence="2" id="KW-1185">Reference proteome</keyword>
<gene>
    <name evidence="1" type="ORF">HGA06_14070</name>
</gene>
<sequence>MPAWETPGTARPTVPLDPFLPVRLLERTGDWARVLCSNGWSAWVDGRLLVSVPEDPPAAGRETARAADPRPLLERAEASLARYRRAAEDLAAGRTDGEGFRRGAGGLRLGVVV</sequence>
<evidence type="ECO:0000313" key="1">
    <source>
        <dbReference type="EMBL" id="NKY15242.1"/>
    </source>
</evidence>
<proteinExistence type="predicted"/>
<evidence type="ECO:0000313" key="2">
    <source>
        <dbReference type="Proteomes" id="UP000570003"/>
    </source>
</evidence>
<accession>A0AA44DEC9</accession>
<comment type="caution">
    <text evidence="1">The sequence shown here is derived from an EMBL/GenBank/DDBJ whole genome shotgun (WGS) entry which is preliminary data.</text>
</comment>
<dbReference type="AlphaFoldDB" id="A0AA44DEC9"/>
<organism evidence="1 2">
    <name type="scientific">Streptomyces somaliensis (strain ATCC 33201 / DSM 40738 / JCM 12659 / KCTC 9044 / NCTC 11332 / NRRL B-12077 / IP 733)</name>
    <dbReference type="NCBI Taxonomy" id="1134445"/>
    <lineage>
        <taxon>Bacteria</taxon>
        <taxon>Bacillati</taxon>
        <taxon>Actinomycetota</taxon>
        <taxon>Actinomycetes</taxon>
        <taxon>Kitasatosporales</taxon>
        <taxon>Streptomycetaceae</taxon>
        <taxon>Streptomyces</taxon>
    </lineage>
</organism>
<name>A0AA44DEC9_STRE0</name>